<feature type="domain" description="DUF7791" evidence="3">
    <location>
        <begin position="591"/>
        <end position="712"/>
    </location>
</feature>
<evidence type="ECO:0000256" key="1">
    <source>
        <dbReference type="ARBA" id="ARBA00022737"/>
    </source>
</evidence>
<comment type="caution">
    <text evidence="4">The sequence shown here is derived from an EMBL/GenBank/DDBJ whole genome shotgun (WGS) entry which is preliminary data.</text>
</comment>
<reference evidence="4" key="2">
    <citation type="submission" date="2023-06" db="EMBL/GenBank/DDBJ databases">
        <authorList>
            <consortium name="Lawrence Berkeley National Laboratory"/>
            <person name="Haridas S."/>
            <person name="Hensen N."/>
            <person name="Bonometti L."/>
            <person name="Westerberg I."/>
            <person name="Brannstrom I.O."/>
            <person name="Guillou S."/>
            <person name="Cros-Aarteil S."/>
            <person name="Calhoun S."/>
            <person name="Kuo A."/>
            <person name="Mondo S."/>
            <person name="Pangilinan J."/>
            <person name="Riley R."/>
            <person name="Labutti K."/>
            <person name="Andreopoulos B."/>
            <person name="Lipzen A."/>
            <person name="Chen C."/>
            <person name="Yanf M."/>
            <person name="Daum C."/>
            <person name="Ng V."/>
            <person name="Clum A."/>
            <person name="Steindorff A."/>
            <person name="Ohm R."/>
            <person name="Martin F."/>
            <person name="Silar P."/>
            <person name="Natvig D."/>
            <person name="Lalanne C."/>
            <person name="Gautier V."/>
            <person name="Ament-Velasquez S.L."/>
            <person name="Kruys A."/>
            <person name="Hutchinson M.I."/>
            <person name="Powell A.J."/>
            <person name="Barry K."/>
            <person name="Miller A.N."/>
            <person name="Grigoriev I.V."/>
            <person name="Debuchy R."/>
            <person name="Gladieux P."/>
            <person name="Thoren M.H."/>
            <person name="Johannesson H."/>
        </authorList>
    </citation>
    <scope>NUCLEOTIDE SEQUENCE</scope>
    <source>
        <strain evidence="4">CBS 118394</strain>
    </source>
</reference>
<gene>
    <name evidence="4" type="ORF">B0H66DRAFT_442863</name>
</gene>
<evidence type="ECO:0000259" key="3">
    <source>
        <dbReference type="Pfam" id="PF25053"/>
    </source>
</evidence>
<dbReference type="PANTHER" id="PTHR10039:SF5">
    <property type="entry name" value="NACHT DOMAIN-CONTAINING PROTEIN"/>
    <property type="match status" value="1"/>
</dbReference>
<keyword evidence="1" id="KW-0677">Repeat</keyword>
<protein>
    <recommendedName>
        <fullName evidence="6">NACHT domain-containing protein</fullName>
    </recommendedName>
</protein>
<keyword evidence="5" id="KW-1185">Reference proteome</keyword>
<evidence type="ECO:0000313" key="5">
    <source>
        <dbReference type="Proteomes" id="UP001283341"/>
    </source>
</evidence>
<dbReference type="Proteomes" id="UP001283341">
    <property type="component" value="Unassembled WGS sequence"/>
</dbReference>
<dbReference type="EMBL" id="JAUEDM010000003">
    <property type="protein sequence ID" value="KAK3322980.1"/>
    <property type="molecule type" value="Genomic_DNA"/>
</dbReference>
<dbReference type="AlphaFoldDB" id="A0AAE0IDJ5"/>
<dbReference type="Pfam" id="PF24883">
    <property type="entry name" value="NPHP3_N"/>
    <property type="match status" value="1"/>
</dbReference>
<proteinExistence type="predicted"/>
<evidence type="ECO:0000259" key="2">
    <source>
        <dbReference type="Pfam" id="PF24883"/>
    </source>
</evidence>
<reference evidence="4" key="1">
    <citation type="journal article" date="2023" name="Mol. Phylogenet. Evol.">
        <title>Genome-scale phylogeny and comparative genomics of the fungal order Sordariales.</title>
        <authorList>
            <person name="Hensen N."/>
            <person name="Bonometti L."/>
            <person name="Westerberg I."/>
            <person name="Brannstrom I.O."/>
            <person name="Guillou S."/>
            <person name="Cros-Aarteil S."/>
            <person name="Calhoun S."/>
            <person name="Haridas S."/>
            <person name="Kuo A."/>
            <person name="Mondo S."/>
            <person name="Pangilinan J."/>
            <person name="Riley R."/>
            <person name="LaButti K."/>
            <person name="Andreopoulos B."/>
            <person name="Lipzen A."/>
            <person name="Chen C."/>
            <person name="Yan M."/>
            <person name="Daum C."/>
            <person name="Ng V."/>
            <person name="Clum A."/>
            <person name="Steindorff A."/>
            <person name="Ohm R.A."/>
            <person name="Martin F."/>
            <person name="Silar P."/>
            <person name="Natvig D.O."/>
            <person name="Lalanne C."/>
            <person name="Gautier V."/>
            <person name="Ament-Velasquez S.L."/>
            <person name="Kruys A."/>
            <person name="Hutchinson M.I."/>
            <person name="Powell A.J."/>
            <person name="Barry K."/>
            <person name="Miller A.N."/>
            <person name="Grigoriev I.V."/>
            <person name="Debuchy R."/>
            <person name="Gladieux P."/>
            <person name="Hiltunen Thoren M."/>
            <person name="Johannesson H."/>
        </authorList>
    </citation>
    <scope>NUCLEOTIDE SEQUENCE</scope>
    <source>
        <strain evidence="4">CBS 118394</strain>
    </source>
</reference>
<organism evidence="4 5">
    <name type="scientific">Apodospora peruviana</name>
    <dbReference type="NCBI Taxonomy" id="516989"/>
    <lineage>
        <taxon>Eukaryota</taxon>
        <taxon>Fungi</taxon>
        <taxon>Dikarya</taxon>
        <taxon>Ascomycota</taxon>
        <taxon>Pezizomycotina</taxon>
        <taxon>Sordariomycetes</taxon>
        <taxon>Sordariomycetidae</taxon>
        <taxon>Sordariales</taxon>
        <taxon>Lasiosphaeriaceae</taxon>
        <taxon>Apodospora</taxon>
    </lineage>
</organism>
<sequence>MEPLTALGLAGNVVQFIDFGFKLVGTATEIAGSAKGATESTLELDKIYKTLKTFATKLESLESGPDLDTVDGAGSLPRALAVSREIEAHTVALKAIAVDSRIVCDQLLSVVDGLRVKEGTSGRRIKSIGMAIKMAFKEKKLAGLEERLKRFQALISLHFFPLLEQKQDCITFALSGLRDQSHRMKLEHTAKLDEIAKSLNDVSQKIQFMPHEQIQDRHDTKRNQTPGHINRRDSCYPVDVDALEEILSNLTLVEKDLKAAAREQILLQRLNFESRPYRHENIPAAHEATFGWILPNPTSAAEGNAEMRSRFGTWLKHGNGTFWVTGKAGAGKSTLIKFIASHSQTRNALAGWAGTKKIVLAAHYFWSAGTPMQKSLNGLLRALLYDIMCSCPEQAPEIFPSQWRYTETTPPSAESRSGKHWSTQELCEALRTLARHPSLPVRCCLFIDGLDEFDGDHVELCQLLGELSQSSNIKSCVSSRPWNVFEDAFSGDKSTKLCVHDLTFHDIRKYTESRLKEHPSWKHACVTEEESARFIFDITERAQGVFLWVYLVTKSLRDGLVNGDTIDDLQTRLEVIPTDLEPFFKHMLDLVAPIYHRYMSRTLQMTITAKEPLHLMTYYAAEYEERCNNYALERPWEPDLVLAHLPTNLLKPCRRRINARCGGLLGFKKNRVEFLHRTVHDFLLTGPMHDYLQEKTGGPGGFDVNTSLLKAL</sequence>
<dbReference type="Gene3D" id="3.40.50.300">
    <property type="entry name" value="P-loop containing nucleotide triphosphate hydrolases"/>
    <property type="match status" value="1"/>
</dbReference>
<dbReference type="InterPro" id="IPR027417">
    <property type="entry name" value="P-loop_NTPase"/>
</dbReference>
<dbReference type="SUPFAM" id="SSF52540">
    <property type="entry name" value="P-loop containing nucleoside triphosphate hydrolases"/>
    <property type="match status" value="1"/>
</dbReference>
<dbReference type="PANTHER" id="PTHR10039">
    <property type="entry name" value="AMELOGENIN"/>
    <property type="match status" value="1"/>
</dbReference>
<feature type="domain" description="Nephrocystin 3-like N-terminal" evidence="2">
    <location>
        <begin position="309"/>
        <end position="480"/>
    </location>
</feature>
<evidence type="ECO:0000313" key="4">
    <source>
        <dbReference type="EMBL" id="KAK3322980.1"/>
    </source>
</evidence>
<dbReference type="Pfam" id="PF25053">
    <property type="entry name" value="DUF7791"/>
    <property type="match status" value="1"/>
</dbReference>
<dbReference type="InterPro" id="IPR056693">
    <property type="entry name" value="DUF7791"/>
</dbReference>
<name>A0AAE0IDJ5_9PEZI</name>
<evidence type="ECO:0008006" key="6">
    <source>
        <dbReference type="Google" id="ProtNLM"/>
    </source>
</evidence>
<accession>A0AAE0IDJ5</accession>
<dbReference type="InterPro" id="IPR056884">
    <property type="entry name" value="NPHP3-like_N"/>
</dbReference>
<feature type="non-terminal residue" evidence="4">
    <location>
        <position position="1"/>
    </location>
</feature>